<reference evidence="1" key="1">
    <citation type="submission" date="2014-09" db="EMBL/GenBank/DDBJ databases">
        <authorList>
            <person name="Magalhaes I.L.F."/>
            <person name="Oliveira U."/>
            <person name="Santos F.R."/>
            <person name="Vidigal T.H.D.A."/>
            <person name="Brescovit A.D."/>
            <person name="Santos A.J."/>
        </authorList>
    </citation>
    <scope>NUCLEOTIDE SEQUENCE</scope>
    <source>
        <tissue evidence="1">Shoot tissue taken approximately 20 cm above the soil surface</tissue>
    </source>
</reference>
<protein>
    <submittedName>
        <fullName evidence="1">Uncharacterized protein</fullName>
    </submittedName>
</protein>
<evidence type="ECO:0000313" key="1">
    <source>
        <dbReference type="EMBL" id="JAD19185.1"/>
    </source>
</evidence>
<sequence length="20" mass="2413">MDAQIWYQRSTFISESISSY</sequence>
<organism evidence="1">
    <name type="scientific">Arundo donax</name>
    <name type="common">Giant reed</name>
    <name type="synonym">Donax arundinaceus</name>
    <dbReference type="NCBI Taxonomy" id="35708"/>
    <lineage>
        <taxon>Eukaryota</taxon>
        <taxon>Viridiplantae</taxon>
        <taxon>Streptophyta</taxon>
        <taxon>Embryophyta</taxon>
        <taxon>Tracheophyta</taxon>
        <taxon>Spermatophyta</taxon>
        <taxon>Magnoliopsida</taxon>
        <taxon>Liliopsida</taxon>
        <taxon>Poales</taxon>
        <taxon>Poaceae</taxon>
        <taxon>PACMAD clade</taxon>
        <taxon>Arundinoideae</taxon>
        <taxon>Arundineae</taxon>
        <taxon>Arundo</taxon>
    </lineage>
</organism>
<dbReference type="EMBL" id="GBRH01278710">
    <property type="protein sequence ID" value="JAD19185.1"/>
    <property type="molecule type" value="Transcribed_RNA"/>
</dbReference>
<dbReference type="AlphaFoldDB" id="A0A0A8Y1Z1"/>
<name>A0A0A8Y1Z1_ARUDO</name>
<reference evidence="1" key="2">
    <citation type="journal article" date="2015" name="Data Brief">
        <title>Shoot transcriptome of the giant reed, Arundo donax.</title>
        <authorList>
            <person name="Barrero R.A."/>
            <person name="Guerrero F.D."/>
            <person name="Moolhuijzen P."/>
            <person name="Goolsby J.A."/>
            <person name="Tidwell J."/>
            <person name="Bellgard S.E."/>
            <person name="Bellgard M.I."/>
        </authorList>
    </citation>
    <scope>NUCLEOTIDE SEQUENCE</scope>
    <source>
        <tissue evidence="1">Shoot tissue taken approximately 20 cm above the soil surface</tissue>
    </source>
</reference>
<proteinExistence type="predicted"/>
<accession>A0A0A8Y1Z1</accession>